<sequence>MKKDIHSVRKNIVDRKKKRVQGHNPSPSQLYKPPQDEEMHGFPPLITPNGIRKKAPQEEKKASNLALQVVFAALLFATVAIGKNTSFTLLDTPEQWVTSQMQEEFPFAKVSAWYTERFGNALEVIGDNSPAAPEQTALPVSGSVSTSFQNDGKGIRMAVEAGSPVQSVQPGTVVFVGNDEETGKTVVLQHKDGSKTTYGFLTDIQVHLYEDVPAKSVLGSAQSEEGQPAEIFFGIEKNNQFVDPVKVIKVDESS</sequence>
<gene>
    <name evidence="4" type="ORF">E4663_03975</name>
</gene>
<evidence type="ECO:0000259" key="3">
    <source>
        <dbReference type="Pfam" id="PF01551"/>
    </source>
</evidence>
<dbReference type="Gene3D" id="2.70.70.10">
    <property type="entry name" value="Glucose Permease (Domain IIA)"/>
    <property type="match status" value="1"/>
</dbReference>
<dbReference type="RefSeq" id="WP_135326751.1">
    <property type="nucleotide sequence ID" value="NZ_SRJC01000001.1"/>
</dbReference>
<comment type="caution">
    <text evidence="4">The sequence shown here is derived from an EMBL/GenBank/DDBJ whole genome shotgun (WGS) entry which is preliminary data.</text>
</comment>
<dbReference type="PANTHER" id="PTHR21666:SF274">
    <property type="entry name" value="STAGE IV SPORULATION PROTEIN FA"/>
    <property type="match status" value="1"/>
</dbReference>
<feature type="domain" description="M23ase beta-sheet core" evidence="3">
    <location>
        <begin position="153"/>
        <end position="244"/>
    </location>
</feature>
<protein>
    <submittedName>
        <fullName evidence="4">M23 family metallopeptidase</fullName>
    </submittedName>
</protein>
<proteinExistence type="predicted"/>
<feature type="region of interest" description="Disordered" evidence="1">
    <location>
        <begin position="1"/>
        <end position="57"/>
    </location>
</feature>
<keyword evidence="5" id="KW-1185">Reference proteome</keyword>
<dbReference type="Proteomes" id="UP000297982">
    <property type="component" value="Unassembled WGS sequence"/>
</dbReference>
<accession>A0A4Z0H2S8</accession>
<name>A0A4Z0H2S8_9BACI</name>
<keyword evidence="2" id="KW-1133">Transmembrane helix</keyword>
<evidence type="ECO:0000256" key="2">
    <source>
        <dbReference type="SAM" id="Phobius"/>
    </source>
</evidence>
<evidence type="ECO:0000256" key="1">
    <source>
        <dbReference type="SAM" id="MobiDB-lite"/>
    </source>
</evidence>
<dbReference type="InterPro" id="IPR050570">
    <property type="entry name" value="Cell_wall_metabolism_enzyme"/>
</dbReference>
<dbReference type="AlphaFoldDB" id="A0A4Z0H2S8"/>
<dbReference type="CDD" id="cd12797">
    <property type="entry name" value="M23_peptidase"/>
    <property type="match status" value="1"/>
</dbReference>
<reference evidence="4 5" key="1">
    <citation type="journal article" date="2003" name="Int. J. Syst. Evol. Microbiol.">
        <title>Halobacillus salinus sp. nov., isolated from a salt lake on the coast of the East Sea in Korea.</title>
        <authorList>
            <person name="Yoon J.H."/>
            <person name="Kang K.H."/>
            <person name="Park Y.H."/>
        </authorList>
    </citation>
    <scope>NUCLEOTIDE SEQUENCE [LARGE SCALE GENOMIC DNA]</scope>
    <source>
        <strain evidence="4 5">HSL-3</strain>
    </source>
</reference>
<keyword evidence="2" id="KW-0812">Transmembrane</keyword>
<feature type="transmembrane region" description="Helical" evidence="2">
    <location>
        <begin position="62"/>
        <end position="82"/>
    </location>
</feature>
<evidence type="ECO:0000313" key="4">
    <source>
        <dbReference type="EMBL" id="TGB04174.1"/>
    </source>
</evidence>
<dbReference type="InterPro" id="IPR011055">
    <property type="entry name" value="Dup_hybrid_motif"/>
</dbReference>
<dbReference type="Pfam" id="PF01551">
    <property type="entry name" value="Peptidase_M23"/>
    <property type="match status" value="1"/>
</dbReference>
<dbReference type="InterPro" id="IPR016047">
    <property type="entry name" value="M23ase_b-sheet_dom"/>
</dbReference>
<feature type="compositionally biased region" description="Basic and acidic residues" evidence="1">
    <location>
        <begin position="1"/>
        <end position="14"/>
    </location>
</feature>
<dbReference type="GO" id="GO:0004222">
    <property type="term" value="F:metalloendopeptidase activity"/>
    <property type="evidence" value="ECO:0007669"/>
    <property type="project" value="TreeGrafter"/>
</dbReference>
<dbReference type="PANTHER" id="PTHR21666">
    <property type="entry name" value="PEPTIDASE-RELATED"/>
    <property type="match status" value="1"/>
</dbReference>
<evidence type="ECO:0000313" key="5">
    <source>
        <dbReference type="Proteomes" id="UP000297982"/>
    </source>
</evidence>
<dbReference type="STRING" id="192814.GCA_900166575_01120"/>
<organism evidence="4 5">
    <name type="scientific">Halobacillus salinus</name>
    <dbReference type="NCBI Taxonomy" id="192814"/>
    <lineage>
        <taxon>Bacteria</taxon>
        <taxon>Bacillati</taxon>
        <taxon>Bacillota</taxon>
        <taxon>Bacilli</taxon>
        <taxon>Bacillales</taxon>
        <taxon>Bacillaceae</taxon>
        <taxon>Halobacillus</taxon>
    </lineage>
</organism>
<keyword evidence="2" id="KW-0472">Membrane</keyword>
<dbReference type="EMBL" id="SRJC01000001">
    <property type="protein sequence ID" value="TGB04174.1"/>
    <property type="molecule type" value="Genomic_DNA"/>
</dbReference>
<dbReference type="SUPFAM" id="SSF51261">
    <property type="entry name" value="Duplicated hybrid motif"/>
    <property type="match status" value="1"/>
</dbReference>